<evidence type="ECO:0000313" key="4">
    <source>
        <dbReference type="EMBL" id="RKT70763.1"/>
    </source>
</evidence>
<keyword evidence="1" id="KW-0472">Membrane</keyword>
<keyword evidence="2" id="KW-0732">Signal</keyword>
<sequence length="223" mass="23178">MRPRLVLALLVGLALVVVALAARGASPVPYDAIGSVPDTAPVFTKTPADVAEDAENGSVVGGSLVVVAVVLVAMVVIALAGLVLSLGLPRWRRRREAAVGVVADAVDGADGRAPELLVQGAREALEGLSERVGGPPRDAVVGAWLRLEEAAAGSGAARLPHQTPTEFTGALLARYRVDEQATGALRKVYQRARFGTADVTEDDARTAREALEHIVRDLDGSRA</sequence>
<dbReference type="Pfam" id="PF13559">
    <property type="entry name" value="DUF4129"/>
    <property type="match status" value="1"/>
</dbReference>
<keyword evidence="5" id="KW-1185">Reference proteome</keyword>
<feature type="chain" id="PRO_5039641209" evidence="2">
    <location>
        <begin position="22"/>
        <end position="223"/>
    </location>
</feature>
<accession>A0A495XDT4</accession>
<protein>
    <submittedName>
        <fullName evidence="4">Uncharacterized protein DUF4129</fullName>
    </submittedName>
</protein>
<evidence type="ECO:0000313" key="5">
    <source>
        <dbReference type="Proteomes" id="UP000272729"/>
    </source>
</evidence>
<dbReference type="InterPro" id="IPR025403">
    <property type="entry name" value="TgpA-like_C"/>
</dbReference>
<evidence type="ECO:0000256" key="1">
    <source>
        <dbReference type="SAM" id="Phobius"/>
    </source>
</evidence>
<keyword evidence="1" id="KW-1133">Transmembrane helix</keyword>
<feature type="domain" description="Protein-glutamine gamma-glutamyltransferase-like C-terminal" evidence="3">
    <location>
        <begin position="143"/>
        <end position="212"/>
    </location>
</feature>
<proteinExistence type="predicted"/>
<dbReference type="Proteomes" id="UP000272729">
    <property type="component" value="Unassembled WGS sequence"/>
</dbReference>
<dbReference type="AlphaFoldDB" id="A0A495XDT4"/>
<dbReference type="RefSeq" id="WP_147459310.1">
    <property type="nucleotide sequence ID" value="NZ_JBIUBA010000029.1"/>
</dbReference>
<organism evidence="4 5">
    <name type="scientific">Saccharothrix variisporea</name>
    <dbReference type="NCBI Taxonomy" id="543527"/>
    <lineage>
        <taxon>Bacteria</taxon>
        <taxon>Bacillati</taxon>
        <taxon>Actinomycetota</taxon>
        <taxon>Actinomycetes</taxon>
        <taxon>Pseudonocardiales</taxon>
        <taxon>Pseudonocardiaceae</taxon>
        <taxon>Saccharothrix</taxon>
    </lineage>
</organism>
<reference evidence="4 5" key="1">
    <citation type="submission" date="2018-10" db="EMBL/GenBank/DDBJ databases">
        <title>Sequencing the genomes of 1000 actinobacteria strains.</title>
        <authorList>
            <person name="Klenk H.-P."/>
        </authorList>
    </citation>
    <scope>NUCLEOTIDE SEQUENCE [LARGE SCALE GENOMIC DNA]</scope>
    <source>
        <strain evidence="4 5">DSM 43911</strain>
    </source>
</reference>
<name>A0A495XDT4_9PSEU</name>
<evidence type="ECO:0000256" key="2">
    <source>
        <dbReference type="SAM" id="SignalP"/>
    </source>
</evidence>
<evidence type="ECO:0000259" key="3">
    <source>
        <dbReference type="Pfam" id="PF13559"/>
    </source>
</evidence>
<dbReference type="OrthoDB" id="5198230at2"/>
<feature type="transmembrane region" description="Helical" evidence="1">
    <location>
        <begin position="64"/>
        <end position="88"/>
    </location>
</feature>
<keyword evidence="1" id="KW-0812">Transmembrane</keyword>
<dbReference type="EMBL" id="RBXR01000001">
    <property type="protein sequence ID" value="RKT70763.1"/>
    <property type="molecule type" value="Genomic_DNA"/>
</dbReference>
<comment type="caution">
    <text evidence="4">The sequence shown here is derived from an EMBL/GenBank/DDBJ whole genome shotgun (WGS) entry which is preliminary data.</text>
</comment>
<feature type="signal peptide" evidence="2">
    <location>
        <begin position="1"/>
        <end position="21"/>
    </location>
</feature>
<gene>
    <name evidence="4" type="ORF">DFJ66_4034</name>
</gene>